<dbReference type="OrthoDB" id="193931at2759"/>
<comment type="caution">
    <text evidence="7">The sequence shown here is derived from an EMBL/GenBank/DDBJ whole genome shotgun (WGS) entry which is preliminary data.</text>
</comment>
<dbReference type="InterPro" id="IPR000719">
    <property type="entry name" value="Prot_kinase_dom"/>
</dbReference>
<keyword evidence="2" id="KW-0808">Transferase</keyword>
<name>A0A225VJV3_9STRA</name>
<dbReference type="GO" id="GO:0005634">
    <property type="term" value="C:nucleus"/>
    <property type="evidence" value="ECO:0007669"/>
    <property type="project" value="TreeGrafter"/>
</dbReference>
<dbReference type="Gene3D" id="1.10.510.10">
    <property type="entry name" value="Transferase(Phosphotransferase) domain 1"/>
    <property type="match status" value="1"/>
</dbReference>
<keyword evidence="1" id="KW-0723">Serine/threonine-protein kinase</keyword>
<dbReference type="SUPFAM" id="SSF56112">
    <property type="entry name" value="Protein kinase-like (PK-like)"/>
    <property type="match status" value="1"/>
</dbReference>
<keyword evidence="3" id="KW-0547">Nucleotide-binding</keyword>
<dbReference type="GO" id="GO:0005524">
    <property type="term" value="F:ATP binding"/>
    <property type="evidence" value="ECO:0007669"/>
    <property type="project" value="UniProtKB-KW"/>
</dbReference>
<dbReference type="InterPro" id="IPR011009">
    <property type="entry name" value="Kinase-like_dom_sf"/>
</dbReference>
<keyword evidence="4 7" id="KW-0418">Kinase</keyword>
<dbReference type="PROSITE" id="PS50011">
    <property type="entry name" value="PROTEIN_KINASE_DOM"/>
    <property type="match status" value="1"/>
</dbReference>
<feature type="domain" description="Protein kinase" evidence="6">
    <location>
        <begin position="4"/>
        <end position="277"/>
    </location>
</feature>
<dbReference type="Proteomes" id="UP000198211">
    <property type="component" value="Unassembled WGS sequence"/>
</dbReference>
<proteinExistence type="predicted"/>
<evidence type="ECO:0000256" key="4">
    <source>
        <dbReference type="ARBA" id="ARBA00022777"/>
    </source>
</evidence>
<dbReference type="EMBL" id="NBNE01004457">
    <property type="protein sequence ID" value="OWZ05384.1"/>
    <property type="molecule type" value="Genomic_DNA"/>
</dbReference>
<dbReference type="FunFam" id="1.10.510.10:FF:000753">
    <property type="entry name" value="CAMK/CAMKL protein kinase"/>
    <property type="match status" value="1"/>
</dbReference>
<dbReference type="Pfam" id="PF00069">
    <property type="entry name" value="Pkinase"/>
    <property type="match status" value="1"/>
</dbReference>
<evidence type="ECO:0000256" key="5">
    <source>
        <dbReference type="ARBA" id="ARBA00022840"/>
    </source>
</evidence>
<reference evidence="8" key="1">
    <citation type="submission" date="2017-03" db="EMBL/GenBank/DDBJ databases">
        <title>Phytopthora megakarya and P. palmivora, two closely related causual agents of cacao black pod achieved similar genome size and gene model numbers by different mechanisms.</title>
        <authorList>
            <person name="Ali S."/>
            <person name="Shao J."/>
            <person name="Larry D.J."/>
            <person name="Kronmiller B."/>
            <person name="Shen D."/>
            <person name="Strem M.D."/>
            <person name="Melnick R.L."/>
            <person name="Guiltinan M.J."/>
            <person name="Tyler B.M."/>
            <person name="Meinhardt L.W."/>
            <person name="Bailey B.A."/>
        </authorList>
    </citation>
    <scope>NUCLEOTIDE SEQUENCE [LARGE SCALE GENOMIC DNA]</scope>
    <source>
        <strain evidence="8">zdho120</strain>
    </source>
</reference>
<evidence type="ECO:0000313" key="8">
    <source>
        <dbReference type="Proteomes" id="UP000198211"/>
    </source>
</evidence>
<evidence type="ECO:0000313" key="7">
    <source>
        <dbReference type="EMBL" id="OWZ05384.1"/>
    </source>
</evidence>
<organism evidence="7 8">
    <name type="scientific">Phytophthora megakarya</name>
    <dbReference type="NCBI Taxonomy" id="4795"/>
    <lineage>
        <taxon>Eukaryota</taxon>
        <taxon>Sar</taxon>
        <taxon>Stramenopiles</taxon>
        <taxon>Oomycota</taxon>
        <taxon>Peronosporomycetes</taxon>
        <taxon>Peronosporales</taxon>
        <taxon>Peronosporaceae</taxon>
        <taxon>Phytophthora</taxon>
    </lineage>
</organism>
<evidence type="ECO:0000259" key="6">
    <source>
        <dbReference type="PROSITE" id="PS50011"/>
    </source>
</evidence>
<keyword evidence="5" id="KW-0067">ATP-binding</keyword>
<accession>A0A225VJV3</accession>
<evidence type="ECO:0000256" key="3">
    <source>
        <dbReference type="ARBA" id="ARBA00022741"/>
    </source>
</evidence>
<dbReference type="PANTHER" id="PTHR24345">
    <property type="entry name" value="SERINE/THREONINE-PROTEIN KINASE PLK"/>
    <property type="match status" value="1"/>
</dbReference>
<gene>
    <name evidence="7" type="ORF">PHMEG_00022535</name>
</gene>
<keyword evidence="8" id="KW-1185">Reference proteome</keyword>
<sequence>MSRFTAQTKLHDTLFGAIWMCHDADSVVVVKQIHLDLARQAFTRNFQVDNPWAERRVLDVLQLIGPHDNVVQVYQQFQQNNAWFVVMEYCDGGDLCQMLERLPQHRFPEVEALSLFTQIIRGVQWLHLNGIAHRDLSLENVLLSYNSSNNESIGTAKICDFGLSTKGDRTCCERVGKPYYMAPEVVAGTAYDPQAADVWSLGVVLFVMLTGSPLVPIAAEKEPGFIGLKEFGVGWILGAWHMNDLVSPATERLLVGMLQIDPATRFTVEEVAVHPAIHLL</sequence>
<dbReference type="STRING" id="4795.A0A225VJV3"/>
<dbReference type="PANTHER" id="PTHR24345:SF91">
    <property type="entry name" value="SERINE_THREONINE-PROTEIN KINASE PLK4"/>
    <property type="match status" value="1"/>
</dbReference>
<dbReference type="GO" id="GO:0004674">
    <property type="term" value="F:protein serine/threonine kinase activity"/>
    <property type="evidence" value="ECO:0007669"/>
    <property type="project" value="UniProtKB-KW"/>
</dbReference>
<protein>
    <submittedName>
        <fullName evidence="7">Protein kinase</fullName>
    </submittedName>
</protein>
<evidence type="ECO:0000256" key="2">
    <source>
        <dbReference type="ARBA" id="ARBA00022679"/>
    </source>
</evidence>
<dbReference type="AlphaFoldDB" id="A0A225VJV3"/>
<evidence type="ECO:0000256" key="1">
    <source>
        <dbReference type="ARBA" id="ARBA00022527"/>
    </source>
</evidence>